<dbReference type="PANTHER" id="PTHR33295:SF8">
    <property type="entry name" value="AAA+ ATPASE DOMAIN-CONTAINING PROTEIN"/>
    <property type="match status" value="1"/>
</dbReference>
<reference evidence="2 3" key="1">
    <citation type="submission" date="2015-09" db="EMBL/GenBank/DDBJ databases">
        <title>Heavy metals and arsenic resistance mechanisms in polyextremophilic archaea of the family Ferroplasmaceae.</title>
        <authorList>
            <person name="Bulaev A.G."/>
            <person name="Kanygina A.V."/>
        </authorList>
    </citation>
    <scope>NUCLEOTIDE SEQUENCE [LARGE SCALE GENOMIC DNA]</scope>
    <source>
        <strain evidence="2 3">VT</strain>
    </source>
</reference>
<dbReference type="RefSeq" id="WP_055032509.1">
    <property type="nucleotide sequence ID" value="NZ_LKBG01000227.1"/>
</dbReference>
<protein>
    <recommendedName>
        <fullName evidence="1">DUF4143 domain-containing protein</fullName>
    </recommendedName>
</protein>
<dbReference type="InterPro" id="IPR025420">
    <property type="entry name" value="DUF4143"/>
</dbReference>
<organism evidence="2 3">
    <name type="scientific">Acidiplasma aeolicum</name>
    <dbReference type="NCBI Taxonomy" id="507754"/>
    <lineage>
        <taxon>Archaea</taxon>
        <taxon>Methanobacteriati</taxon>
        <taxon>Thermoplasmatota</taxon>
        <taxon>Thermoplasmata</taxon>
        <taxon>Thermoplasmatales</taxon>
        <taxon>Ferroplasmaceae</taxon>
        <taxon>Acidiplasma</taxon>
    </lineage>
</organism>
<evidence type="ECO:0000313" key="2">
    <source>
        <dbReference type="EMBL" id="KQB34664.1"/>
    </source>
</evidence>
<dbReference type="OrthoDB" id="134886at2157"/>
<evidence type="ECO:0000313" key="3">
    <source>
        <dbReference type="Proteomes" id="UP000050320"/>
    </source>
</evidence>
<accession>A0A0Q1B439</accession>
<name>A0A0Q1B439_9ARCH</name>
<feature type="domain" description="DUF4143" evidence="1">
    <location>
        <begin position="6"/>
        <end position="121"/>
    </location>
</feature>
<sequence length="135" mass="16343">MGFINTQNTVHNHSLSKELNISKETLINYFGYLEYSLIIKLILNFRRSFTSASRKMKKVYFYNSAFVCNYKNIMDYSYYEKLIENFVMQELDSKYYFRDKNYEIDFILKNGNIIPVEVKYRNNVEIKNFIKVLKN</sequence>
<dbReference type="Pfam" id="PF13635">
    <property type="entry name" value="DUF4143"/>
    <property type="match status" value="1"/>
</dbReference>
<evidence type="ECO:0000259" key="1">
    <source>
        <dbReference type="Pfam" id="PF13635"/>
    </source>
</evidence>
<dbReference type="AlphaFoldDB" id="A0A0Q1B439"/>
<dbReference type="Proteomes" id="UP000050320">
    <property type="component" value="Unassembled WGS sequence"/>
</dbReference>
<keyword evidence="3" id="KW-1185">Reference proteome</keyword>
<proteinExistence type="predicted"/>
<comment type="caution">
    <text evidence="2">The sequence shown here is derived from an EMBL/GenBank/DDBJ whole genome shotgun (WGS) entry which is preliminary data.</text>
</comment>
<gene>
    <name evidence="2" type="ORF">AOG54_04130</name>
</gene>
<dbReference type="EMBL" id="LKBG01000227">
    <property type="protein sequence ID" value="KQB34664.1"/>
    <property type="molecule type" value="Genomic_DNA"/>
</dbReference>
<dbReference type="PANTHER" id="PTHR33295">
    <property type="entry name" value="ATPASE"/>
    <property type="match status" value="1"/>
</dbReference>